<evidence type="ECO:0000256" key="1">
    <source>
        <dbReference type="SAM" id="MobiDB-lite"/>
    </source>
</evidence>
<feature type="region of interest" description="Disordered" evidence="1">
    <location>
        <begin position="790"/>
        <end position="819"/>
    </location>
</feature>
<feature type="compositionally biased region" description="Low complexity" evidence="1">
    <location>
        <begin position="254"/>
        <end position="275"/>
    </location>
</feature>
<feature type="compositionally biased region" description="Polar residues" evidence="1">
    <location>
        <begin position="312"/>
        <end position="324"/>
    </location>
</feature>
<accession>C0P0J7</accession>
<feature type="domain" description="DUF8032" evidence="2">
    <location>
        <begin position="344"/>
        <end position="438"/>
    </location>
</feature>
<dbReference type="InParanoid" id="C0P0J7"/>
<reference evidence="3" key="1">
    <citation type="submission" date="2009-02" db="EMBL/GenBank/DDBJ databases">
        <title>The Genome Sequence of Ajellomyces capsulatus strain G186AR.</title>
        <authorList>
            <consortium name="The Broad Institute Genome Sequencing Platform"/>
            <person name="Champion M."/>
            <person name="Cuomo C."/>
            <person name="Ma L.-J."/>
            <person name="Henn M.R."/>
            <person name="Sil A."/>
            <person name="Goldman B."/>
            <person name="Young S.K."/>
            <person name="Kodira C.D."/>
            <person name="Zeng Q."/>
            <person name="Koehrsen M."/>
            <person name="Alvarado L."/>
            <person name="Berlin A."/>
            <person name="Borenstein D."/>
            <person name="Chen Z."/>
            <person name="Engels R."/>
            <person name="Freedman E."/>
            <person name="Gellesch M."/>
            <person name="Goldberg J."/>
            <person name="Griggs A."/>
            <person name="Gujja S."/>
            <person name="Heiman D."/>
            <person name="Hepburn T."/>
            <person name="Howarth C."/>
            <person name="Jen D."/>
            <person name="Larson L."/>
            <person name="Lewis B."/>
            <person name="Mehta T."/>
            <person name="Park D."/>
            <person name="Pearson M."/>
            <person name="Roberts A."/>
            <person name="Saif S."/>
            <person name="Shea T."/>
            <person name="Shenoy N."/>
            <person name="Sisk P."/>
            <person name="Stolte C."/>
            <person name="Sykes S."/>
            <person name="Walk T."/>
            <person name="White J."/>
            <person name="Yandava C."/>
            <person name="Klein B."/>
            <person name="McEwen J.G."/>
            <person name="Puccia R."/>
            <person name="Goldman G.H."/>
            <person name="Felipe M.S."/>
            <person name="Nino-Vega G."/>
            <person name="San-Blas G."/>
            <person name="Taylor J."/>
            <person name="Mendoza L."/>
            <person name="Galagan J."/>
            <person name="Nusbaum C."/>
            <person name="Birren B."/>
        </authorList>
    </citation>
    <scope>NUCLEOTIDE SEQUENCE</scope>
    <source>
        <strain evidence="3">G186AR</strain>
    </source>
</reference>
<organism evidence="3 4">
    <name type="scientific">Ajellomyces capsulatus (strain G186AR / H82 / ATCC MYA-2454 / RMSCC 2432)</name>
    <name type="common">Darling's disease fungus</name>
    <name type="synonym">Histoplasma capsulatum</name>
    <dbReference type="NCBI Taxonomy" id="447093"/>
    <lineage>
        <taxon>Eukaryota</taxon>
        <taxon>Fungi</taxon>
        <taxon>Dikarya</taxon>
        <taxon>Ascomycota</taxon>
        <taxon>Pezizomycotina</taxon>
        <taxon>Eurotiomycetes</taxon>
        <taxon>Eurotiomycetidae</taxon>
        <taxon>Onygenales</taxon>
        <taxon>Ajellomycetaceae</taxon>
        <taxon>Histoplasma</taxon>
    </lineage>
</organism>
<feature type="compositionally biased region" description="Polar residues" evidence="1">
    <location>
        <begin position="504"/>
        <end position="524"/>
    </location>
</feature>
<evidence type="ECO:0000313" key="4">
    <source>
        <dbReference type="Proteomes" id="UP000001631"/>
    </source>
</evidence>
<name>C0P0J7_AJECG</name>
<feature type="compositionally biased region" description="Polar residues" evidence="1">
    <location>
        <begin position="556"/>
        <end position="568"/>
    </location>
</feature>
<feature type="region of interest" description="Disordered" evidence="1">
    <location>
        <begin position="180"/>
        <end position="222"/>
    </location>
</feature>
<dbReference type="GeneID" id="69041943"/>
<dbReference type="InterPro" id="IPR058345">
    <property type="entry name" value="DUF8032"/>
</dbReference>
<dbReference type="Pfam" id="PF26087">
    <property type="entry name" value="DUF8032"/>
    <property type="match status" value="1"/>
</dbReference>
<dbReference type="HOGENOM" id="CLU_014950_0_0_1"/>
<feature type="compositionally biased region" description="Polar residues" evidence="1">
    <location>
        <begin position="80"/>
        <end position="92"/>
    </location>
</feature>
<dbReference type="STRING" id="447093.C0P0J7"/>
<keyword evidence="4" id="KW-1185">Reference proteome</keyword>
<dbReference type="PANTHER" id="PTHR22949:SF0">
    <property type="entry name" value="RE27538P"/>
    <property type="match status" value="1"/>
</dbReference>
<dbReference type="Proteomes" id="UP000001631">
    <property type="component" value="Unassembled WGS sequence"/>
</dbReference>
<feature type="region of interest" description="Disordered" evidence="1">
    <location>
        <begin position="252"/>
        <end position="331"/>
    </location>
</feature>
<feature type="compositionally biased region" description="Polar residues" evidence="1">
    <location>
        <begin position="184"/>
        <end position="199"/>
    </location>
</feature>
<dbReference type="VEuPathDB" id="FungiDB:I7I50_05333"/>
<dbReference type="RefSeq" id="XP_045283298.1">
    <property type="nucleotide sequence ID" value="XM_045435976.1"/>
</dbReference>
<evidence type="ECO:0000259" key="2">
    <source>
        <dbReference type="Pfam" id="PF26087"/>
    </source>
</evidence>
<gene>
    <name evidence="3" type="ORF">HCBG_08927</name>
</gene>
<proteinExistence type="predicted"/>
<feature type="region of interest" description="Disordered" evidence="1">
    <location>
        <begin position="71"/>
        <end position="138"/>
    </location>
</feature>
<protein>
    <recommendedName>
        <fullName evidence="2">DUF8032 domain-containing protein</fullName>
    </recommendedName>
</protein>
<dbReference type="PANTHER" id="PTHR22949">
    <property type="entry name" value="WHITE COLLAR 2 PROTEIN WC2"/>
    <property type="match status" value="1"/>
</dbReference>
<dbReference type="AlphaFoldDB" id="C0P0J7"/>
<evidence type="ECO:0000313" key="3">
    <source>
        <dbReference type="EMBL" id="EEH02817.1"/>
    </source>
</evidence>
<feature type="compositionally biased region" description="Polar residues" evidence="1">
    <location>
        <begin position="117"/>
        <end position="135"/>
    </location>
</feature>
<dbReference type="EMBL" id="GG663381">
    <property type="protein sequence ID" value="EEH02817.1"/>
    <property type="molecule type" value="Genomic_DNA"/>
</dbReference>
<feature type="region of interest" description="Disordered" evidence="1">
    <location>
        <begin position="457"/>
        <end position="580"/>
    </location>
</feature>
<sequence length="819" mass="90005">MGGERVQEKKTRAPCSTHSAAYCHLPNPPLRTPSNPYTVTWSLTLIRQPQHSHSAHQPLQLQHPRSTSILLHQKQPPKSPHQSETSIPQSPYASPHVIGNGIHLQRQSPYGAPQEPTYYSSHPATYTATSSSGHYPTSERLKEIERRHEDAKVISSPCSAVSLEAPDLMAATAQMQRPYPSIYHTPQSNSPASVASPQSHDPHGRNLYGQPPQMASGMYGYPQFPPMNPVHTAPYAPHPSQQHAHLTSQPLLVGHQGTPGQLQHQHQQAQQHPGAVTSSPRMKFDPTPQQPTPPQRTPLNQSHQPPPVSIGATHSGSGGNNTSAAPGPIPATTPLVVRQDKNGVQWIAFEYSRDRVKMEYTIRCDVENINIENLSQEFKTENCVYPRACCSKDQYRGNRLVYETECNAVGWALAELNTCLRGKRGLIQRAVDSWRNSNQDPRLRSRRVRRMAKLNNRKAVSAQHANHLTGPPSAGVPGSTGLAPTGSLSMGGPQLHHHHAHPSESGTAQSGEDVSGNAEYSNGTHRPLAPPNTYTQPAPALADIRPSHMFHGYPTYPNTASSNSQTGPSMPPPLRDAGLDHLGRHSTVATSHSRSGSDDRNLDKAALFGDLPEGRRRKFILVEDPQRGCRVRVKVMLDQVDMKEIPDSYRKSNSVFPRTYFPVQSPFGRGNRGDRFVDDAGSNREDSHDDEEATVGRTLVPVPTLDGEANLAVPRIGRGKRDKEVMLNDLGYRMSWGQSRVFAGRTLFLQRALDAYRNKMRSTMITAGQGLTSVAPHLETRVGKRKWLERTKRSRTASVPGTPAVATSSSARNAEEVES</sequence>